<dbReference type="GeneID" id="89981261"/>
<dbReference type="Proteomes" id="UP001358417">
    <property type="component" value="Unassembled WGS sequence"/>
</dbReference>
<feature type="coiled-coil region" evidence="1">
    <location>
        <begin position="182"/>
        <end position="216"/>
    </location>
</feature>
<organism evidence="2 3">
    <name type="scientific">Exophiala bonariae</name>
    <dbReference type="NCBI Taxonomy" id="1690606"/>
    <lineage>
        <taxon>Eukaryota</taxon>
        <taxon>Fungi</taxon>
        <taxon>Dikarya</taxon>
        <taxon>Ascomycota</taxon>
        <taxon>Pezizomycotina</taxon>
        <taxon>Eurotiomycetes</taxon>
        <taxon>Chaetothyriomycetidae</taxon>
        <taxon>Chaetothyriales</taxon>
        <taxon>Herpotrichiellaceae</taxon>
        <taxon>Exophiala</taxon>
    </lineage>
</organism>
<evidence type="ECO:0000256" key="1">
    <source>
        <dbReference type="SAM" id="Coils"/>
    </source>
</evidence>
<keyword evidence="3" id="KW-1185">Reference proteome</keyword>
<accession>A0AAV9NGG1</accession>
<gene>
    <name evidence="2" type="ORF">LTR84_013125</name>
</gene>
<proteinExistence type="predicted"/>
<evidence type="ECO:0000313" key="2">
    <source>
        <dbReference type="EMBL" id="KAK5055375.1"/>
    </source>
</evidence>
<dbReference type="AlphaFoldDB" id="A0AAV9NGG1"/>
<keyword evidence="1" id="KW-0175">Coiled coil</keyword>
<dbReference type="EMBL" id="JAVRRD010000009">
    <property type="protein sequence ID" value="KAK5055375.1"/>
    <property type="molecule type" value="Genomic_DNA"/>
</dbReference>
<sequence>MAESSSANPSEGEQLGRKAGLAAAVNALHVESSSQIKFKPQTQVIKLSKAHKALPHVYRVLQNELVHDTRAKASLAANHAGAGSRGLVNYDSDGGSTPTQATFNASLLANKAKIPTKSSFPTVVKCTIVDENGSKDWVFQDELVLAERDISLKAMYVAAKKVREAATPEDRLARLSEMSSWVDKLPNDVEEEQDELEKKQKKIAAKQQNLKELLELFDEVRTVFY</sequence>
<evidence type="ECO:0000313" key="3">
    <source>
        <dbReference type="Proteomes" id="UP001358417"/>
    </source>
</evidence>
<dbReference type="RefSeq" id="XP_064707806.1">
    <property type="nucleotide sequence ID" value="XM_064856630.1"/>
</dbReference>
<reference evidence="2 3" key="1">
    <citation type="submission" date="2023-08" db="EMBL/GenBank/DDBJ databases">
        <title>Black Yeasts Isolated from many extreme environments.</title>
        <authorList>
            <person name="Coleine C."/>
            <person name="Stajich J.E."/>
            <person name="Selbmann L."/>
        </authorList>
    </citation>
    <scope>NUCLEOTIDE SEQUENCE [LARGE SCALE GENOMIC DNA]</scope>
    <source>
        <strain evidence="2 3">CCFEE 5792</strain>
    </source>
</reference>
<protein>
    <submittedName>
        <fullName evidence="2">Uncharacterized protein</fullName>
    </submittedName>
</protein>
<name>A0AAV9NGG1_9EURO</name>
<comment type="caution">
    <text evidence="2">The sequence shown here is derived from an EMBL/GenBank/DDBJ whole genome shotgun (WGS) entry which is preliminary data.</text>
</comment>